<evidence type="ECO:0000256" key="1">
    <source>
        <dbReference type="SAM" id="Phobius"/>
    </source>
</evidence>
<dbReference type="AlphaFoldDB" id="Q4Q5G5"/>
<dbReference type="InParanoid" id="Q4Q5G5"/>
<gene>
    <name evidence="2" type="ORF">LMJF_32_1170</name>
</gene>
<keyword evidence="3" id="KW-1185">Reference proteome</keyword>
<dbReference type="OMA" id="WTEWVNW"/>
<dbReference type="GeneID" id="5656230"/>
<dbReference type="VEuPathDB" id="TriTrypDB:LMJLV39_320017700"/>
<dbReference type="Proteomes" id="UP000000542">
    <property type="component" value="Chromosome 32"/>
</dbReference>
<evidence type="ECO:0000313" key="3">
    <source>
        <dbReference type="Proteomes" id="UP000000542"/>
    </source>
</evidence>
<name>Q4Q5G5_LEIMA</name>
<dbReference type="KEGG" id="lma:LMJF_32_1170"/>
<dbReference type="HOGENOM" id="CLU_815090_0_0_1"/>
<reference evidence="2 3" key="2">
    <citation type="journal article" date="2011" name="Genome Res.">
        <title>Chromosome and gene copy number variation allow major structural change between species and strains of Leishmania.</title>
        <authorList>
            <person name="Rogers M.B."/>
            <person name="Hilley J.D."/>
            <person name="Dickens N.J."/>
            <person name="Wilkes J."/>
            <person name="Bates P.A."/>
            <person name="Depledge D.P."/>
            <person name="Harris D."/>
            <person name="Her Y."/>
            <person name="Herzyk P."/>
            <person name="Imamura H."/>
            <person name="Otto T.D."/>
            <person name="Sanders M."/>
            <person name="Seeger K."/>
            <person name="Dujardin J.C."/>
            <person name="Berriman M."/>
            <person name="Smith D.F."/>
            <person name="Hertz-Fowler C."/>
            <person name="Mottram J.C."/>
        </authorList>
    </citation>
    <scope>NUCLEOTIDE SEQUENCE [LARGE SCALE GENOMIC DNA]</scope>
    <source>
        <strain evidence="3">MHOM/IL/81/Friedlin</strain>
    </source>
</reference>
<dbReference type="EMBL" id="FR796428">
    <property type="protein sequence ID" value="CAJ08637.1"/>
    <property type="molecule type" value="Genomic_DNA"/>
</dbReference>
<sequence>MCNRAPSQQLSPLSLDHHCGHRSIPSFSISAEEQPRLALLWAVRNIAFSSRPQMSSSSAVTEGHAEDSWNFRIEDAGVPPTMVATSSWVFLSFITAVLFLEVRPAAIRRVRASAEHNACVIADDANSSAHTRRLWRLLVAVWTCALYDVVHRTCSYCVLSAHMLVRRRLLPLGSDFLWDGLWTEWVNWVRFYVLCAPSATTSAAAQLTSCAGWKLPLAGALAYDQYPEYAVLNVSSPATPSEVRLYRGVCLASLAITWVAVVALHGLYALLRRLFCSAASSGTTRSSEVVADEPARAGEEQAMRTDDLTTALDAAEAPGDDSWVDSPEAIAEEARWRQQDEHLSRQRGSAHPVGMSAHAPASPTSYLVWRCWPSLATAVYATLYAFVGGLPLLMILLFPAAIVIISVMVMLVTV</sequence>
<evidence type="ECO:0000313" key="2">
    <source>
        <dbReference type="EMBL" id="CAJ08637.1"/>
    </source>
</evidence>
<dbReference type="RefSeq" id="XP_001685433.1">
    <property type="nucleotide sequence ID" value="XM_001685381.1"/>
</dbReference>
<reference evidence="2 3" key="1">
    <citation type="journal article" date="2005" name="Science">
        <title>The genome of the kinetoplastid parasite, Leishmania major.</title>
        <authorList>
            <person name="Ivens A.C."/>
            <person name="Peacock C.S."/>
            <person name="Worthey E.A."/>
            <person name="Murphy L."/>
            <person name="Aggarwal G."/>
            <person name="Berriman M."/>
            <person name="Sisk E."/>
            <person name="Rajandream M.A."/>
            <person name="Adlem E."/>
            <person name="Aert R."/>
            <person name="Anupama A."/>
            <person name="Apostolou Z."/>
            <person name="Attipoe P."/>
            <person name="Bason N."/>
            <person name="Bauser C."/>
            <person name="Beck A."/>
            <person name="Beverley S.M."/>
            <person name="Bianchettin G."/>
            <person name="Borzym K."/>
            <person name="Bothe G."/>
            <person name="Bruschi C.V."/>
            <person name="Collins M."/>
            <person name="Cadag E."/>
            <person name="Ciarloni L."/>
            <person name="Clayton C."/>
            <person name="Coulson R.M."/>
            <person name="Cronin A."/>
            <person name="Cruz A.K."/>
            <person name="Davies R.M."/>
            <person name="De Gaudenzi J."/>
            <person name="Dobson D.E."/>
            <person name="Duesterhoeft A."/>
            <person name="Fazelina G."/>
            <person name="Fosker N."/>
            <person name="Frasch A.C."/>
            <person name="Fraser A."/>
            <person name="Fuchs M."/>
            <person name="Gabel C."/>
            <person name="Goble A."/>
            <person name="Goffeau A."/>
            <person name="Harris D."/>
            <person name="Hertz-Fowler C."/>
            <person name="Hilbert H."/>
            <person name="Horn D."/>
            <person name="Huang Y."/>
            <person name="Klages S."/>
            <person name="Knights A."/>
            <person name="Kube M."/>
            <person name="Larke N."/>
            <person name="Litvin L."/>
            <person name="Lord A."/>
            <person name="Louie T."/>
            <person name="Marra M."/>
            <person name="Masuy D."/>
            <person name="Matthews K."/>
            <person name="Michaeli S."/>
            <person name="Mottram J.C."/>
            <person name="Muller-Auer S."/>
            <person name="Munden H."/>
            <person name="Nelson S."/>
            <person name="Norbertczak H."/>
            <person name="Oliver K."/>
            <person name="O'neil S."/>
            <person name="Pentony M."/>
            <person name="Pohl T.M."/>
            <person name="Price C."/>
            <person name="Purnelle B."/>
            <person name="Quail M.A."/>
            <person name="Rabbinowitsch E."/>
            <person name="Reinhardt R."/>
            <person name="Rieger M."/>
            <person name="Rinta J."/>
            <person name="Robben J."/>
            <person name="Robertson L."/>
            <person name="Ruiz J.C."/>
            <person name="Rutter S."/>
            <person name="Saunders D."/>
            <person name="Schafer M."/>
            <person name="Schein J."/>
            <person name="Schwartz D.C."/>
            <person name="Seeger K."/>
            <person name="Seyler A."/>
            <person name="Sharp S."/>
            <person name="Shin H."/>
            <person name="Sivam D."/>
            <person name="Squares R."/>
            <person name="Squares S."/>
            <person name="Tosato V."/>
            <person name="Vogt C."/>
            <person name="Volckaert G."/>
            <person name="Wambutt R."/>
            <person name="Warren T."/>
            <person name="Wedler H."/>
            <person name="Woodward J."/>
            <person name="Zhou S."/>
            <person name="Zimmermann W."/>
            <person name="Smith D.F."/>
            <person name="Blackwell J.M."/>
            <person name="Stuart K.D."/>
            <person name="Barrell B."/>
            <person name="Myler P.J."/>
        </authorList>
    </citation>
    <scope>NUCLEOTIDE SEQUENCE [LARGE SCALE GENOMIC DNA]</scope>
    <source>
        <strain evidence="3">MHOM/IL/81/Friedlin</strain>
    </source>
</reference>
<organism evidence="2 3">
    <name type="scientific">Leishmania major</name>
    <dbReference type="NCBI Taxonomy" id="5664"/>
    <lineage>
        <taxon>Eukaryota</taxon>
        <taxon>Discoba</taxon>
        <taxon>Euglenozoa</taxon>
        <taxon>Kinetoplastea</taxon>
        <taxon>Metakinetoplastina</taxon>
        <taxon>Trypanosomatida</taxon>
        <taxon>Trypanosomatidae</taxon>
        <taxon>Leishmaniinae</taxon>
        <taxon>Leishmania</taxon>
    </lineage>
</organism>
<feature type="transmembrane region" description="Helical" evidence="1">
    <location>
        <begin position="392"/>
        <end position="412"/>
    </location>
</feature>
<accession>Q4Q5G5</accession>
<dbReference type="VEuPathDB" id="TriTrypDB:LmjF.32.1170"/>
<feature type="transmembrane region" description="Helical" evidence="1">
    <location>
        <begin position="367"/>
        <end position="386"/>
    </location>
</feature>
<feature type="transmembrane region" description="Helical" evidence="1">
    <location>
        <begin position="245"/>
        <end position="271"/>
    </location>
</feature>
<protein>
    <submittedName>
        <fullName evidence="2">Uncharacterized protein</fullName>
    </submittedName>
</protein>
<proteinExistence type="predicted"/>
<dbReference type="VEuPathDB" id="TriTrypDB:LMJFC_320019600"/>
<dbReference type="VEuPathDB" id="TriTrypDB:LMJSD75_320017700"/>
<keyword evidence="1" id="KW-1133">Transmembrane helix</keyword>
<keyword evidence="1" id="KW-0472">Membrane</keyword>
<keyword evidence="1" id="KW-0812">Transmembrane</keyword>
<dbReference type="eggNOG" id="ENOG502SDQG">
    <property type="taxonomic scope" value="Eukaryota"/>
</dbReference>